<proteinExistence type="predicted"/>
<gene>
    <name evidence="1" type="ORF">DT376_08410</name>
</gene>
<dbReference type="Pfam" id="PF06995">
    <property type="entry name" value="Phage_P2_GpU"/>
    <property type="match status" value="1"/>
</dbReference>
<name>A0A367MD71_PSEAI</name>
<dbReference type="EMBL" id="QORE01000198">
    <property type="protein sequence ID" value="RCI75298.1"/>
    <property type="molecule type" value="Genomic_DNA"/>
</dbReference>
<sequence length="279" mass="29779">MPYIEMMESGLRQVVRAGEEGRRSVDGMLAPITGAVSDLTGAADELSTLPGFPAGLGDRALRLTRSLGVAQAKVGGVMNTYSSAARALSGLDQRYGALSEAVSKVTGQVGRLAGVASPRLANIIPTGLRSSMTPSAAASKPFAHLLVMQPRDVNSSPFYFNLDTAAFDELRRQTAFRWAAQERLTRLPAQQAVGEGEDKLTLKGAVFGVRVGLGQIEQLREIGRRQVPLSLTTGYGQVLGLWCLASIEEEQSALVQGGAPRKQAFSLEFVRYGDDLQNV</sequence>
<evidence type="ECO:0000313" key="2">
    <source>
        <dbReference type="Proteomes" id="UP000253594"/>
    </source>
</evidence>
<comment type="caution">
    <text evidence="1">The sequence shown here is derived from an EMBL/GenBank/DDBJ whole genome shotgun (WGS) entry which is preliminary data.</text>
</comment>
<evidence type="ECO:0000313" key="1">
    <source>
        <dbReference type="EMBL" id="RCI75298.1"/>
    </source>
</evidence>
<organism evidence="1 2">
    <name type="scientific">Pseudomonas aeruginosa</name>
    <dbReference type="NCBI Taxonomy" id="287"/>
    <lineage>
        <taxon>Bacteria</taxon>
        <taxon>Pseudomonadati</taxon>
        <taxon>Pseudomonadota</taxon>
        <taxon>Gammaproteobacteria</taxon>
        <taxon>Pseudomonadales</taxon>
        <taxon>Pseudomonadaceae</taxon>
        <taxon>Pseudomonas</taxon>
    </lineage>
</organism>
<protein>
    <submittedName>
        <fullName evidence="1">Phage tail protein</fullName>
    </submittedName>
</protein>
<dbReference type="Proteomes" id="UP000253594">
    <property type="component" value="Unassembled WGS sequence"/>
</dbReference>
<dbReference type="AlphaFoldDB" id="A0A367MD71"/>
<reference evidence="1 2" key="1">
    <citation type="submission" date="2018-07" db="EMBL/GenBank/DDBJ databases">
        <title>Mechanisms of high-level aminoglycoside resistance among Gram-negative pathogens in Brazil.</title>
        <authorList>
            <person name="Ballaben A.S."/>
            <person name="Darini A.L.C."/>
            <person name="Doi Y."/>
        </authorList>
    </citation>
    <scope>NUCLEOTIDE SEQUENCE [LARGE SCALE GENOMIC DNA]</scope>
    <source>
        <strain evidence="1 2">B2-305</strain>
    </source>
</reference>
<dbReference type="InterPro" id="IPR009734">
    <property type="entry name" value="Myoviridae_GpU"/>
</dbReference>
<dbReference type="InterPro" id="IPR014458">
    <property type="entry name" value="Unchr_Phage_P2-GpU-fusion"/>
</dbReference>
<dbReference type="RefSeq" id="WP_114064630.1">
    <property type="nucleotide sequence ID" value="NZ_CP082822.1"/>
</dbReference>
<accession>A0A367MD71</accession>
<dbReference type="PIRSF" id="PIRSF011237">
    <property type="entry name" value="UP2"/>
    <property type="match status" value="1"/>
</dbReference>